<dbReference type="InterPro" id="IPR053520">
    <property type="entry name" value="Transposase_Tn903"/>
</dbReference>
<evidence type="ECO:0000313" key="3">
    <source>
        <dbReference type="Proteomes" id="UP000199126"/>
    </source>
</evidence>
<evidence type="ECO:0000259" key="1">
    <source>
        <dbReference type="Pfam" id="PF01609"/>
    </source>
</evidence>
<dbReference type="GO" id="GO:0003677">
    <property type="term" value="F:DNA binding"/>
    <property type="evidence" value="ECO:0007669"/>
    <property type="project" value="InterPro"/>
</dbReference>
<dbReference type="OrthoDB" id="110773at2157"/>
<reference evidence="3" key="1">
    <citation type="submission" date="2016-10" db="EMBL/GenBank/DDBJ databases">
        <authorList>
            <person name="Varghese N."/>
            <person name="Submissions S."/>
        </authorList>
    </citation>
    <scope>NUCLEOTIDE SEQUENCE [LARGE SCALE GENOMIC DNA]</scope>
    <source>
        <strain evidence="3">CGMCC 1.10121</strain>
    </source>
</reference>
<dbReference type="InterPro" id="IPR002559">
    <property type="entry name" value="Transposase_11"/>
</dbReference>
<proteinExistence type="predicted"/>
<dbReference type="RefSeq" id="WP_089828195.1">
    <property type="nucleotide sequence ID" value="NZ_FODV01000060.1"/>
</dbReference>
<dbReference type="Proteomes" id="UP000199126">
    <property type="component" value="Unassembled WGS sequence"/>
</dbReference>
<protein>
    <submittedName>
        <fullName evidence="2">Transposase and inactivated derivatives, IS5 family</fullName>
    </submittedName>
</protein>
<dbReference type="Pfam" id="PF01609">
    <property type="entry name" value="DDE_Tnp_1"/>
    <property type="match status" value="1"/>
</dbReference>
<dbReference type="AlphaFoldDB" id="A0A1H8WYX1"/>
<dbReference type="GO" id="GO:0006313">
    <property type="term" value="P:DNA transposition"/>
    <property type="evidence" value="ECO:0007669"/>
    <property type="project" value="InterPro"/>
</dbReference>
<accession>A0A1H8WYX1</accession>
<dbReference type="GO" id="GO:0004803">
    <property type="term" value="F:transposase activity"/>
    <property type="evidence" value="ECO:0007669"/>
    <property type="project" value="InterPro"/>
</dbReference>
<keyword evidence="3" id="KW-1185">Reference proteome</keyword>
<gene>
    <name evidence="2" type="ORF">SAMN04487948_1601</name>
</gene>
<dbReference type="EMBL" id="FODV01000060">
    <property type="protein sequence ID" value="SEP32796.1"/>
    <property type="molecule type" value="Genomic_DNA"/>
</dbReference>
<evidence type="ECO:0000313" key="2">
    <source>
        <dbReference type="EMBL" id="SEP32796.1"/>
    </source>
</evidence>
<dbReference type="NCBIfam" id="NF033579">
    <property type="entry name" value="transpos_IS5_2"/>
    <property type="match status" value="1"/>
</dbReference>
<feature type="domain" description="Transposase IS4-like" evidence="1">
    <location>
        <begin position="107"/>
        <end position="267"/>
    </location>
</feature>
<organism evidence="2 3">
    <name type="scientific">Halogranum amylolyticum</name>
    <dbReference type="NCBI Taxonomy" id="660520"/>
    <lineage>
        <taxon>Archaea</taxon>
        <taxon>Methanobacteriati</taxon>
        <taxon>Methanobacteriota</taxon>
        <taxon>Stenosarchaea group</taxon>
        <taxon>Halobacteria</taxon>
        <taxon>Halobacteriales</taxon>
        <taxon>Haloferacaceae</taxon>
    </lineage>
</organism>
<sequence length="274" mass="31518">MEVDLLDFVEQCRHLAKQALGKHAGEPASGGFARWVHLVLHCLRLEEGHSYRETPNRLKYMAEIREALGLDQDDLPDYSTIYKSFDRLKMWVWRALLRVSAQQHPQSGHVALDSTFFDRRRASSYFRQRSGSTVQTLKVTTLTDVESLAVLDVHITARWKHDTKTGPQVVRRNADDLQSVAADNGFQDWHTEYEIAAYDVEYLVHYRGSSPKAALNNVLNRSKGYSQRWMAETSYSTAKRSLGDAVRALGWYRQFREIVLMFAIINIEPLCEPL</sequence>
<name>A0A1H8WYX1_9EURY</name>